<comment type="function">
    <text evidence="10 12">Specifically methylates the N3 position of the uracil ring of uridine 1498 (m3U1498) in 16S rRNA. Acts on the fully assembled 30S ribosomal subunit.</text>
</comment>
<protein>
    <recommendedName>
        <fullName evidence="4 12">Ribosomal RNA small subunit methyltransferase E</fullName>
        <ecNumber evidence="3 12">2.1.1.193</ecNumber>
    </recommendedName>
</protein>
<evidence type="ECO:0000256" key="4">
    <source>
        <dbReference type="ARBA" id="ARBA00013673"/>
    </source>
</evidence>
<sequence>MRNPRIHTSAPLQAGQKVILDDNAAHHVGKVLRMQPGQPLVLFNGDGNNYPSELDEVGKKQVTAKVLRQEPSACEPRLKIVLGQVISKGDRMDYAVQKSTELGVDTIVPLTSERCDVRLKGDREDKRIRHWQQVAISAAEQCGRATVPTIAPLASLSDWFEQSRDCDLRLVLHHRTEQALDQLHPPAQGIALLVGPEGGLSAAEIAMAQEQGFHPTAMGPRVLRTETAPVAAITLCQWLWGDFRE</sequence>
<feature type="domain" description="Ribosomal RNA small subunit methyltransferase E PUA-like" evidence="14">
    <location>
        <begin position="20"/>
        <end position="67"/>
    </location>
</feature>
<evidence type="ECO:0000256" key="8">
    <source>
        <dbReference type="ARBA" id="ARBA00022679"/>
    </source>
</evidence>
<evidence type="ECO:0000256" key="1">
    <source>
        <dbReference type="ARBA" id="ARBA00004496"/>
    </source>
</evidence>
<proteinExistence type="inferred from homology"/>
<comment type="subcellular location">
    <subcellularLocation>
        <location evidence="1 12">Cytoplasm</location>
    </subcellularLocation>
</comment>
<evidence type="ECO:0000256" key="7">
    <source>
        <dbReference type="ARBA" id="ARBA00022603"/>
    </source>
</evidence>
<dbReference type="RefSeq" id="WP_091849979.1">
    <property type="nucleotide sequence ID" value="NZ_FOHZ01000005.1"/>
</dbReference>
<dbReference type="EC" id="2.1.1.193" evidence="3 12"/>
<dbReference type="EMBL" id="FOHZ01000005">
    <property type="protein sequence ID" value="SET17661.1"/>
    <property type="molecule type" value="Genomic_DNA"/>
</dbReference>
<dbReference type="NCBIfam" id="NF008692">
    <property type="entry name" value="PRK11713.1-5"/>
    <property type="match status" value="1"/>
</dbReference>
<evidence type="ECO:0000256" key="2">
    <source>
        <dbReference type="ARBA" id="ARBA00005528"/>
    </source>
</evidence>
<dbReference type="Gene3D" id="3.40.1280.10">
    <property type="match status" value="1"/>
</dbReference>
<dbReference type="PANTHER" id="PTHR30027">
    <property type="entry name" value="RIBOSOMAL RNA SMALL SUBUNIT METHYLTRANSFERASE E"/>
    <property type="match status" value="1"/>
</dbReference>
<evidence type="ECO:0000256" key="10">
    <source>
        <dbReference type="ARBA" id="ARBA00025699"/>
    </source>
</evidence>
<dbReference type="Proteomes" id="UP000198762">
    <property type="component" value="Unassembled WGS sequence"/>
</dbReference>
<evidence type="ECO:0000256" key="3">
    <source>
        <dbReference type="ARBA" id="ARBA00012328"/>
    </source>
</evidence>
<dbReference type="AlphaFoldDB" id="A0A1I0CE54"/>
<name>A0A1I0CE54_9GAMM</name>
<dbReference type="Pfam" id="PF04452">
    <property type="entry name" value="Methyltrans_RNA"/>
    <property type="match status" value="1"/>
</dbReference>
<dbReference type="InterPro" id="IPR046887">
    <property type="entry name" value="RsmE_PUA-like"/>
</dbReference>
<keyword evidence="5 12" id="KW-0963">Cytoplasm</keyword>
<comment type="catalytic activity">
    <reaction evidence="11 12">
        <text>uridine(1498) in 16S rRNA + S-adenosyl-L-methionine = N(3)-methyluridine(1498) in 16S rRNA + S-adenosyl-L-homocysteine + H(+)</text>
        <dbReference type="Rhea" id="RHEA:42920"/>
        <dbReference type="Rhea" id="RHEA-COMP:10283"/>
        <dbReference type="Rhea" id="RHEA-COMP:10284"/>
        <dbReference type="ChEBI" id="CHEBI:15378"/>
        <dbReference type="ChEBI" id="CHEBI:57856"/>
        <dbReference type="ChEBI" id="CHEBI:59789"/>
        <dbReference type="ChEBI" id="CHEBI:65315"/>
        <dbReference type="ChEBI" id="CHEBI:74502"/>
        <dbReference type="EC" id="2.1.1.193"/>
    </reaction>
</comment>
<keyword evidence="8 12" id="KW-0808">Transferase</keyword>
<keyword evidence="9 12" id="KW-0949">S-adenosyl-L-methionine</keyword>
<dbReference type="PIRSF" id="PIRSF015601">
    <property type="entry name" value="MTase_slr0722"/>
    <property type="match status" value="1"/>
</dbReference>
<dbReference type="CDD" id="cd18084">
    <property type="entry name" value="RsmE-like"/>
    <property type="match status" value="1"/>
</dbReference>
<feature type="domain" description="Ribosomal RNA small subunit methyltransferase E methyltransferase" evidence="13">
    <location>
        <begin position="76"/>
        <end position="236"/>
    </location>
</feature>
<dbReference type="Pfam" id="PF20260">
    <property type="entry name" value="PUA_4"/>
    <property type="match status" value="1"/>
</dbReference>
<keyword evidence="6 12" id="KW-0698">rRNA processing</keyword>
<evidence type="ECO:0000256" key="11">
    <source>
        <dbReference type="ARBA" id="ARBA00047944"/>
    </source>
</evidence>
<organism evidence="15 16">
    <name type="scientific">Marinobacter segnicrescens</name>
    <dbReference type="NCBI Taxonomy" id="430453"/>
    <lineage>
        <taxon>Bacteria</taxon>
        <taxon>Pseudomonadati</taxon>
        <taxon>Pseudomonadota</taxon>
        <taxon>Gammaproteobacteria</taxon>
        <taxon>Pseudomonadales</taxon>
        <taxon>Marinobacteraceae</taxon>
        <taxon>Marinobacter</taxon>
    </lineage>
</organism>
<keyword evidence="7 12" id="KW-0489">Methyltransferase</keyword>
<dbReference type="SUPFAM" id="SSF75217">
    <property type="entry name" value="alpha/beta knot"/>
    <property type="match status" value="1"/>
</dbReference>
<dbReference type="InterPro" id="IPR015947">
    <property type="entry name" value="PUA-like_sf"/>
</dbReference>
<dbReference type="OrthoDB" id="9815641at2"/>
<dbReference type="NCBIfam" id="TIGR00046">
    <property type="entry name" value="RsmE family RNA methyltransferase"/>
    <property type="match status" value="1"/>
</dbReference>
<reference evidence="16" key="1">
    <citation type="submission" date="2016-10" db="EMBL/GenBank/DDBJ databases">
        <authorList>
            <person name="Varghese N."/>
            <person name="Submissions S."/>
        </authorList>
    </citation>
    <scope>NUCLEOTIDE SEQUENCE [LARGE SCALE GENOMIC DNA]</scope>
    <source>
        <strain evidence="16">CGMCC 1.6489</strain>
    </source>
</reference>
<evidence type="ECO:0000313" key="16">
    <source>
        <dbReference type="Proteomes" id="UP000198762"/>
    </source>
</evidence>
<evidence type="ECO:0000259" key="14">
    <source>
        <dbReference type="Pfam" id="PF20260"/>
    </source>
</evidence>
<dbReference type="InterPro" id="IPR046886">
    <property type="entry name" value="RsmE_MTase_dom"/>
</dbReference>
<dbReference type="InterPro" id="IPR029026">
    <property type="entry name" value="tRNA_m1G_MTases_N"/>
</dbReference>
<evidence type="ECO:0000313" key="15">
    <source>
        <dbReference type="EMBL" id="SET17661.1"/>
    </source>
</evidence>
<dbReference type="GO" id="GO:0070042">
    <property type="term" value="F:rRNA (uridine-N3-)-methyltransferase activity"/>
    <property type="evidence" value="ECO:0007669"/>
    <property type="project" value="TreeGrafter"/>
</dbReference>
<dbReference type="Gene3D" id="2.40.240.20">
    <property type="entry name" value="Hypothetical PUA domain-like, domain 1"/>
    <property type="match status" value="1"/>
</dbReference>
<dbReference type="InterPro" id="IPR006700">
    <property type="entry name" value="RsmE"/>
</dbReference>
<gene>
    <name evidence="15" type="ORF">SAMN04487962_105108</name>
</gene>
<comment type="similarity">
    <text evidence="2 12">Belongs to the RNA methyltransferase RsmE family.</text>
</comment>
<evidence type="ECO:0000259" key="13">
    <source>
        <dbReference type="Pfam" id="PF04452"/>
    </source>
</evidence>
<dbReference type="STRING" id="430453.SAMN04487962_105108"/>
<dbReference type="PANTHER" id="PTHR30027:SF3">
    <property type="entry name" value="16S RRNA (URACIL(1498)-N(3))-METHYLTRANSFERASE"/>
    <property type="match status" value="1"/>
</dbReference>
<dbReference type="GO" id="GO:0005737">
    <property type="term" value="C:cytoplasm"/>
    <property type="evidence" value="ECO:0007669"/>
    <property type="project" value="UniProtKB-SubCell"/>
</dbReference>
<dbReference type="SUPFAM" id="SSF88697">
    <property type="entry name" value="PUA domain-like"/>
    <property type="match status" value="1"/>
</dbReference>
<evidence type="ECO:0000256" key="6">
    <source>
        <dbReference type="ARBA" id="ARBA00022552"/>
    </source>
</evidence>
<evidence type="ECO:0000256" key="9">
    <source>
        <dbReference type="ARBA" id="ARBA00022691"/>
    </source>
</evidence>
<dbReference type="GO" id="GO:0070475">
    <property type="term" value="P:rRNA base methylation"/>
    <property type="evidence" value="ECO:0007669"/>
    <property type="project" value="TreeGrafter"/>
</dbReference>
<accession>A0A1I0CE54</accession>
<evidence type="ECO:0000256" key="12">
    <source>
        <dbReference type="PIRNR" id="PIRNR015601"/>
    </source>
</evidence>
<evidence type="ECO:0000256" key="5">
    <source>
        <dbReference type="ARBA" id="ARBA00022490"/>
    </source>
</evidence>
<keyword evidence="16" id="KW-1185">Reference proteome</keyword>
<dbReference type="InterPro" id="IPR029028">
    <property type="entry name" value="Alpha/beta_knot_MTases"/>
</dbReference>